<keyword evidence="3" id="KW-1185">Reference proteome</keyword>
<reference evidence="3" key="1">
    <citation type="journal article" date="2006" name="PLoS Biol.">
        <title>Macronuclear genome sequence of the ciliate Tetrahymena thermophila, a model eukaryote.</title>
        <authorList>
            <person name="Eisen J.A."/>
            <person name="Coyne R.S."/>
            <person name="Wu M."/>
            <person name="Wu D."/>
            <person name="Thiagarajan M."/>
            <person name="Wortman J.R."/>
            <person name="Badger J.H."/>
            <person name="Ren Q."/>
            <person name="Amedeo P."/>
            <person name="Jones K.M."/>
            <person name="Tallon L.J."/>
            <person name="Delcher A.L."/>
            <person name="Salzberg S.L."/>
            <person name="Silva J.C."/>
            <person name="Haas B.J."/>
            <person name="Majoros W.H."/>
            <person name="Farzad M."/>
            <person name="Carlton J.M."/>
            <person name="Smith R.K. Jr."/>
            <person name="Garg J."/>
            <person name="Pearlman R.E."/>
            <person name="Karrer K.M."/>
            <person name="Sun L."/>
            <person name="Manning G."/>
            <person name="Elde N.C."/>
            <person name="Turkewitz A.P."/>
            <person name="Asai D.J."/>
            <person name="Wilkes D.E."/>
            <person name="Wang Y."/>
            <person name="Cai H."/>
            <person name="Collins K."/>
            <person name="Stewart B.A."/>
            <person name="Lee S.R."/>
            <person name="Wilamowska K."/>
            <person name="Weinberg Z."/>
            <person name="Ruzzo W.L."/>
            <person name="Wloga D."/>
            <person name="Gaertig J."/>
            <person name="Frankel J."/>
            <person name="Tsao C.-C."/>
            <person name="Gorovsky M.A."/>
            <person name="Keeling P.J."/>
            <person name="Waller R.F."/>
            <person name="Patron N.J."/>
            <person name="Cherry J.M."/>
            <person name="Stover N.A."/>
            <person name="Krieger C.J."/>
            <person name="del Toro C."/>
            <person name="Ryder H.F."/>
            <person name="Williamson S.C."/>
            <person name="Barbeau R.A."/>
            <person name="Hamilton E.P."/>
            <person name="Orias E."/>
        </authorList>
    </citation>
    <scope>NUCLEOTIDE SEQUENCE [LARGE SCALE GENOMIC DNA]</scope>
    <source>
        <strain evidence="3">SB210</strain>
    </source>
</reference>
<gene>
    <name evidence="2" type="ORF">TTHERM_00486650</name>
</gene>
<keyword evidence="1" id="KW-0175">Coiled coil</keyword>
<dbReference type="GeneID" id="7846949"/>
<feature type="coiled-coil region" evidence="1">
    <location>
        <begin position="210"/>
        <end position="237"/>
    </location>
</feature>
<protein>
    <submittedName>
        <fullName evidence="2">Nucleotidyltransferase</fullName>
    </submittedName>
</protein>
<dbReference type="KEGG" id="tet:TTHERM_00486650"/>
<name>I7M6H5_TETTS</name>
<dbReference type="InParanoid" id="I7M6H5"/>
<accession>I7M6H5</accession>
<organism evidence="2 3">
    <name type="scientific">Tetrahymena thermophila (strain SB210)</name>
    <dbReference type="NCBI Taxonomy" id="312017"/>
    <lineage>
        <taxon>Eukaryota</taxon>
        <taxon>Sar</taxon>
        <taxon>Alveolata</taxon>
        <taxon>Ciliophora</taxon>
        <taxon>Intramacronucleata</taxon>
        <taxon>Oligohymenophorea</taxon>
        <taxon>Hymenostomatida</taxon>
        <taxon>Tetrahymenina</taxon>
        <taxon>Tetrahymenidae</taxon>
        <taxon>Tetrahymena</taxon>
    </lineage>
</organism>
<dbReference type="EMBL" id="GG662587">
    <property type="protein sequence ID" value="EAR85214.1"/>
    <property type="molecule type" value="Genomic_DNA"/>
</dbReference>
<evidence type="ECO:0000313" key="2">
    <source>
        <dbReference type="EMBL" id="EAR85214.1"/>
    </source>
</evidence>
<dbReference type="RefSeq" id="XP_001032877.1">
    <property type="nucleotide sequence ID" value="XM_001032877.1"/>
</dbReference>
<dbReference type="AlphaFoldDB" id="I7M6H5"/>
<dbReference type="Proteomes" id="UP000009168">
    <property type="component" value="Unassembled WGS sequence"/>
</dbReference>
<evidence type="ECO:0000313" key="3">
    <source>
        <dbReference type="Proteomes" id="UP000009168"/>
    </source>
</evidence>
<sequence length="299" mass="35402">MEEQKLPFEEEVKKLIASLEQEFAEHNIRFIFVVAVGSRLNQTYHENSNLNIRGFYVGNKDSYLSVMRPPKEIKINKDIKKQNQDSFYIDYEFMDIKRLLFGASQPDKQVHDSNLWFYSNIVYINQIEPQVFQQIRGKLSFPQASIIGRLIQYSKVFPNLTELNVKEVYYSLISTIQAYFYIVNGKQKLLFPDNNLYTVLNNIKTNFSEEEKLATTLENLLKKYTNLKQQQIKATNKEADENFFIEYLKQIVEKNKPLQKKQAELVEKDLKPQIEEQECNNLFKMIFSRHDDYKLISSN</sequence>
<proteinExistence type="predicted"/>
<dbReference type="HOGENOM" id="CLU_932171_0_0_1"/>
<evidence type="ECO:0000256" key="1">
    <source>
        <dbReference type="SAM" id="Coils"/>
    </source>
</evidence>